<comment type="caution">
    <text evidence="3">The sequence shown here is derived from an EMBL/GenBank/DDBJ whole genome shotgun (WGS) entry which is preliminary data.</text>
</comment>
<evidence type="ECO:0000256" key="2">
    <source>
        <dbReference type="SAM" id="Coils"/>
    </source>
</evidence>
<proteinExistence type="inferred from homology"/>
<dbReference type="PANTHER" id="PTHR33560:SF1">
    <property type="entry name" value="PROTEIN FAM227A"/>
    <property type="match status" value="1"/>
</dbReference>
<accession>A0AA89BXF7</accession>
<gene>
    <name evidence="3" type="ORF">FSP39_017391</name>
</gene>
<sequence length="107" mass="12239">MLSLTMFTLDAPTYRDLIKDSYRKARDLEKQYDNFIEANRKERLEIAKRNKAQDKQHRKLESLLLGNPKEVSRLSDLIILEQQKDEDSVSAGADAAIESALQSLTVS</sequence>
<evidence type="ECO:0000313" key="3">
    <source>
        <dbReference type="EMBL" id="KAK3091138.1"/>
    </source>
</evidence>
<comment type="similarity">
    <text evidence="1">Belongs to the FAM227 family.</text>
</comment>
<reference evidence="3" key="1">
    <citation type="submission" date="2019-08" db="EMBL/GenBank/DDBJ databases">
        <title>The improved chromosome-level genome for the pearl oyster Pinctada fucata martensii using PacBio sequencing and Hi-C.</title>
        <authorList>
            <person name="Zheng Z."/>
        </authorList>
    </citation>
    <scope>NUCLEOTIDE SEQUENCE</scope>
    <source>
        <strain evidence="3">ZZ-2019</strain>
        <tissue evidence="3">Adductor muscle</tissue>
    </source>
</reference>
<dbReference type="AlphaFoldDB" id="A0AA89BXF7"/>
<protein>
    <submittedName>
        <fullName evidence="3">Uncharacterized protein</fullName>
    </submittedName>
</protein>
<organism evidence="3 4">
    <name type="scientific">Pinctada imbricata</name>
    <name type="common">Atlantic pearl-oyster</name>
    <name type="synonym">Pinctada martensii</name>
    <dbReference type="NCBI Taxonomy" id="66713"/>
    <lineage>
        <taxon>Eukaryota</taxon>
        <taxon>Metazoa</taxon>
        <taxon>Spiralia</taxon>
        <taxon>Lophotrochozoa</taxon>
        <taxon>Mollusca</taxon>
        <taxon>Bivalvia</taxon>
        <taxon>Autobranchia</taxon>
        <taxon>Pteriomorphia</taxon>
        <taxon>Pterioida</taxon>
        <taxon>Pterioidea</taxon>
        <taxon>Pteriidae</taxon>
        <taxon>Pinctada</taxon>
    </lineage>
</organism>
<keyword evidence="2" id="KW-0175">Coiled coil</keyword>
<dbReference type="PANTHER" id="PTHR33560">
    <property type="entry name" value="PROTEIN FAM227B"/>
    <property type="match status" value="1"/>
</dbReference>
<feature type="coiled-coil region" evidence="2">
    <location>
        <begin position="18"/>
        <end position="45"/>
    </location>
</feature>
<dbReference type="Proteomes" id="UP001186944">
    <property type="component" value="Unassembled WGS sequence"/>
</dbReference>
<dbReference type="InterPro" id="IPR029417">
    <property type="entry name" value="FAM227"/>
</dbReference>
<dbReference type="EMBL" id="VSWD01000010">
    <property type="protein sequence ID" value="KAK3091138.1"/>
    <property type="molecule type" value="Genomic_DNA"/>
</dbReference>
<evidence type="ECO:0000313" key="4">
    <source>
        <dbReference type="Proteomes" id="UP001186944"/>
    </source>
</evidence>
<name>A0AA89BXF7_PINIB</name>
<evidence type="ECO:0000256" key="1">
    <source>
        <dbReference type="ARBA" id="ARBA00008666"/>
    </source>
</evidence>
<keyword evidence="4" id="KW-1185">Reference proteome</keyword>